<reference evidence="27" key="1">
    <citation type="submission" date="2025-08" db="UniProtKB">
        <authorList>
            <consortium name="RefSeq"/>
        </authorList>
    </citation>
    <scope>IDENTIFICATION</scope>
    <source>
        <tissue evidence="27">Sperm</tissue>
    </source>
</reference>
<keyword evidence="10" id="KW-0221">Differentiation</keyword>
<evidence type="ECO:0000256" key="19">
    <source>
        <dbReference type="ARBA" id="ARBA00047525"/>
    </source>
</evidence>
<comment type="catalytic activity">
    <reaction evidence="19">
        <text>1-hexadecanoyl-sn-glycero-3-phosphate + (9Z)-octadecenoyl-CoA = 1-hexadecanoyl-2-(9Z-octadecenoyl)-sn-glycero-3-phosphate + CoA</text>
        <dbReference type="Rhea" id="RHEA:33187"/>
        <dbReference type="ChEBI" id="CHEBI:57287"/>
        <dbReference type="ChEBI" id="CHEBI:57387"/>
        <dbReference type="ChEBI" id="CHEBI:57518"/>
        <dbReference type="ChEBI" id="CHEBI:64839"/>
    </reaction>
    <physiologicalReaction direction="left-to-right" evidence="19">
        <dbReference type="Rhea" id="RHEA:33188"/>
    </physiologicalReaction>
</comment>
<keyword evidence="11" id="KW-0276">Fatty acid metabolism</keyword>
<dbReference type="CTD" id="63874"/>
<dbReference type="KEGG" id="pmrn:116954229"/>
<proteinExistence type="inferred from homology"/>
<gene>
    <name evidence="27" type="primary">ABHD4</name>
</gene>
<evidence type="ECO:0000256" key="15">
    <source>
        <dbReference type="ARBA" id="ARBA00038097"/>
    </source>
</evidence>
<evidence type="ECO:0000256" key="24">
    <source>
        <dbReference type="ARBA" id="ARBA00049561"/>
    </source>
</evidence>
<comment type="catalytic activity">
    <reaction evidence="20">
        <text>1-octadecanoyl-sn-glycero-3-phosphate + (9Z)-octadecenoyl-CoA = 1-octadecanoyl-2-(9Z-octadecenoyl)-sn-glycero-3-phosphate + CoA</text>
        <dbReference type="Rhea" id="RHEA:37163"/>
        <dbReference type="ChEBI" id="CHEBI:57287"/>
        <dbReference type="ChEBI" id="CHEBI:57387"/>
        <dbReference type="ChEBI" id="CHEBI:74560"/>
        <dbReference type="ChEBI" id="CHEBI:74565"/>
    </reaction>
    <physiologicalReaction direction="left-to-right" evidence="20">
        <dbReference type="Rhea" id="RHEA:37164"/>
    </physiologicalReaction>
</comment>
<comment type="catalytic activity">
    <reaction evidence="2">
        <text>1-(9Z-octadecenoyl)-sn-glycero-3-phosphate + hexadecanoyl-CoA = 1-(9Z)-octadecenoyl-2-hexadecanoyl-sn-glycero-3-phosphate + CoA</text>
        <dbReference type="Rhea" id="RHEA:37143"/>
        <dbReference type="ChEBI" id="CHEBI:57287"/>
        <dbReference type="ChEBI" id="CHEBI:57379"/>
        <dbReference type="ChEBI" id="CHEBI:74544"/>
        <dbReference type="ChEBI" id="CHEBI:74551"/>
    </reaction>
    <physiologicalReaction direction="left-to-right" evidence="2">
        <dbReference type="Rhea" id="RHEA:37144"/>
    </physiologicalReaction>
</comment>
<keyword evidence="13" id="KW-0012">Acyltransferase</keyword>
<evidence type="ECO:0000256" key="14">
    <source>
        <dbReference type="ARBA" id="ARBA00036296"/>
    </source>
</evidence>
<evidence type="ECO:0000256" key="1">
    <source>
        <dbReference type="ARBA" id="ARBA00000300"/>
    </source>
</evidence>
<evidence type="ECO:0000313" key="27">
    <source>
        <dbReference type="RefSeq" id="XP_032830680.1"/>
    </source>
</evidence>
<dbReference type="FunFam" id="3.40.50.1820:FF:000019">
    <property type="entry name" value="1-acylglycerol-3-phosphate O-acyltransferase ABHD5"/>
    <property type="match status" value="1"/>
</dbReference>
<keyword evidence="8" id="KW-0551">Lipid droplet</keyword>
<evidence type="ECO:0000256" key="13">
    <source>
        <dbReference type="ARBA" id="ARBA00023315"/>
    </source>
</evidence>
<evidence type="ECO:0000256" key="17">
    <source>
        <dbReference type="ARBA" id="ARBA00042413"/>
    </source>
</evidence>
<evidence type="ECO:0000256" key="9">
    <source>
        <dbReference type="ARBA" id="ARBA00022679"/>
    </source>
</evidence>
<dbReference type="PANTHER" id="PTHR42886">
    <property type="entry name" value="RE40534P-RELATED"/>
    <property type="match status" value="1"/>
</dbReference>
<keyword evidence="6" id="KW-0963">Cytoplasm</keyword>
<evidence type="ECO:0000256" key="20">
    <source>
        <dbReference type="ARBA" id="ARBA00047543"/>
    </source>
</evidence>
<comment type="catalytic activity">
    <reaction evidence="24">
        <text>1-(9Z-octadecenoyl)-sn-glycero-3-phosphate + (9Z)-octadecenoyl-CoA = 1,2-di-(9Z-octadecenoyl)-sn-glycero-3-phosphate + CoA</text>
        <dbReference type="Rhea" id="RHEA:37131"/>
        <dbReference type="ChEBI" id="CHEBI:57287"/>
        <dbReference type="ChEBI" id="CHEBI:57387"/>
        <dbReference type="ChEBI" id="CHEBI:74544"/>
        <dbReference type="ChEBI" id="CHEBI:74546"/>
    </reaction>
    <physiologicalReaction direction="left-to-right" evidence="24">
        <dbReference type="Rhea" id="RHEA:37132"/>
    </physiologicalReaction>
</comment>
<comment type="catalytic activity">
    <reaction evidence="1">
        <text>a 1-acyl-sn-glycero-3-phosphate + an acyl-CoA = a 1,2-diacyl-sn-glycero-3-phosphate + CoA</text>
        <dbReference type="Rhea" id="RHEA:19709"/>
        <dbReference type="ChEBI" id="CHEBI:57287"/>
        <dbReference type="ChEBI" id="CHEBI:57970"/>
        <dbReference type="ChEBI" id="CHEBI:58342"/>
        <dbReference type="ChEBI" id="CHEBI:58608"/>
        <dbReference type="EC" id="2.3.1.51"/>
    </reaction>
    <physiologicalReaction direction="left-to-right" evidence="1">
        <dbReference type="Rhea" id="RHEA:19710"/>
    </physiologicalReaction>
</comment>
<evidence type="ECO:0000256" key="6">
    <source>
        <dbReference type="ARBA" id="ARBA00022490"/>
    </source>
</evidence>
<dbReference type="InterPro" id="IPR029058">
    <property type="entry name" value="AB_hydrolase_fold"/>
</dbReference>
<comment type="catalytic activity">
    <reaction evidence="22">
        <text>1-(5Z,8Z,11Z,14Z-eicosatetraenoyl)-sn-glycero-3-phosphate + (9Z)-octadecenoyl-CoA = 1-(5Z,8Z,11Z,14Z)-eicosatetraenoyl-2-(9Z)-octadecenoyl-sn-glycero-3-phosphate + CoA</text>
        <dbReference type="Rhea" id="RHEA:37455"/>
        <dbReference type="ChEBI" id="CHEBI:57287"/>
        <dbReference type="ChEBI" id="CHEBI:57387"/>
        <dbReference type="ChEBI" id="CHEBI:74938"/>
        <dbReference type="ChEBI" id="CHEBI:74941"/>
    </reaction>
    <physiologicalReaction direction="left-to-right" evidence="22">
        <dbReference type="Rhea" id="RHEA:37456"/>
    </physiologicalReaction>
</comment>
<evidence type="ECO:0000256" key="16">
    <source>
        <dbReference type="ARBA" id="ARBA00040731"/>
    </source>
</evidence>
<evidence type="ECO:0000256" key="10">
    <source>
        <dbReference type="ARBA" id="ARBA00022782"/>
    </source>
</evidence>
<evidence type="ECO:0000256" key="2">
    <source>
        <dbReference type="ARBA" id="ARBA00000816"/>
    </source>
</evidence>
<comment type="catalytic activity">
    <reaction evidence="14">
        <text>1-(9Z-octadecenoyl)-sn-glycero-3-phosphate + octadecanoyl-CoA = 1-(9Z-octadecenoyl)-2-octadecanoyl-sn-glycero-3-phosphate + CoA</text>
        <dbReference type="Rhea" id="RHEA:37147"/>
        <dbReference type="ChEBI" id="CHEBI:57287"/>
        <dbReference type="ChEBI" id="CHEBI:57394"/>
        <dbReference type="ChEBI" id="CHEBI:74544"/>
        <dbReference type="ChEBI" id="CHEBI:74552"/>
    </reaction>
    <physiologicalReaction direction="left-to-right" evidence="14">
        <dbReference type="Rhea" id="RHEA:37148"/>
    </physiologicalReaction>
</comment>
<accession>A0AAJ7U6K9</accession>
<evidence type="ECO:0000256" key="4">
    <source>
        <dbReference type="ARBA" id="ARBA00004502"/>
    </source>
</evidence>
<evidence type="ECO:0000256" key="8">
    <source>
        <dbReference type="ARBA" id="ARBA00022677"/>
    </source>
</evidence>
<dbReference type="Proteomes" id="UP001318040">
    <property type="component" value="Chromosome 54"/>
</dbReference>
<evidence type="ECO:0000313" key="26">
    <source>
        <dbReference type="Proteomes" id="UP001318040"/>
    </source>
</evidence>
<dbReference type="SUPFAM" id="SSF53474">
    <property type="entry name" value="alpha/beta-Hydrolases"/>
    <property type="match status" value="1"/>
</dbReference>
<protein>
    <recommendedName>
        <fullName evidence="16">1-acylglycerol-3-phosphate O-acyltransferase ABHD5</fullName>
        <ecNumber evidence="5">2.3.1.51</ecNumber>
    </recommendedName>
    <alternativeName>
        <fullName evidence="17">Abhydrolase domain-containing protein 5</fullName>
    </alternativeName>
</protein>
<dbReference type="GO" id="GO:0030154">
    <property type="term" value="P:cell differentiation"/>
    <property type="evidence" value="ECO:0007669"/>
    <property type="project" value="UniProtKB-KW"/>
</dbReference>
<dbReference type="PANTHER" id="PTHR42886:SF21">
    <property type="entry name" value="(LYSO)-N-ACYLPHOSPHATIDYLETHANOLAMINE LIPASE"/>
    <property type="match status" value="1"/>
</dbReference>
<dbReference type="GO" id="GO:0003841">
    <property type="term" value="F:1-acylglycerol-3-phosphate O-acyltransferase activity"/>
    <property type="evidence" value="ECO:0007669"/>
    <property type="project" value="UniProtKB-EC"/>
</dbReference>
<dbReference type="PRINTS" id="PR00111">
    <property type="entry name" value="ABHYDROLASE"/>
</dbReference>
<evidence type="ECO:0000256" key="5">
    <source>
        <dbReference type="ARBA" id="ARBA00013211"/>
    </source>
</evidence>
<evidence type="ECO:0000256" key="12">
    <source>
        <dbReference type="ARBA" id="ARBA00023098"/>
    </source>
</evidence>
<dbReference type="GO" id="GO:0006631">
    <property type="term" value="P:fatty acid metabolic process"/>
    <property type="evidence" value="ECO:0007669"/>
    <property type="project" value="UniProtKB-KW"/>
</dbReference>
<evidence type="ECO:0000256" key="18">
    <source>
        <dbReference type="ARBA" id="ARBA00045357"/>
    </source>
</evidence>
<comment type="catalytic activity">
    <reaction evidence="23">
        <text>1-(9Z-octadecenoyl)-sn-glycero-3-phosphate + (5Z,8Z,11Z,14Z)-eicosatetraenoyl-CoA = 1-(9Z)-octadecenoyl-2-(5Z,8Z,11Z,14Z)-eicosatetraenoyl-sn-glycero-3-phosphate + CoA</text>
        <dbReference type="Rhea" id="RHEA:37443"/>
        <dbReference type="ChEBI" id="CHEBI:57287"/>
        <dbReference type="ChEBI" id="CHEBI:57368"/>
        <dbReference type="ChEBI" id="CHEBI:74544"/>
        <dbReference type="ChEBI" id="CHEBI:74928"/>
    </reaction>
    <physiologicalReaction direction="left-to-right" evidence="23">
        <dbReference type="Rhea" id="RHEA:37444"/>
    </physiologicalReaction>
</comment>
<dbReference type="GO" id="GO:0055088">
    <property type="term" value="P:lipid homeostasis"/>
    <property type="evidence" value="ECO:0007669"/>
    <property type="project" value="TreeGrafter"/>
</dbReference>
<evidence type="ECO:0000256" key="21">
    <source>
        <dbReference type="ARBA" id="ARBA00047849"/>
    </source>
</evidence>
<feature type="domain" description="AB hydrolase-1" evidence="25">
    <location>
        <begin position="95"/>
        <end position="351"/>
    </location>
</feature>
<comment type="catalytic activity">
    <reaction evidence="21">
        <text>eicosanoyl-CoA + 1-(9Z-octadecenoyl)-sn-glycero-3-phosphate = 1-(9Z)-octadecenoyl-2-eicosanoyl-sn-glycero-3-phosphate + CoA</text>
        <dbReference type="Rhea" id="RHEA:37451"/>
        <dbReference type="ChEBI" id="CHEBI:57287"/>
        <dbReference type="ChEBI" id="CHEBI:57380"/>
        <dbReference type="ChEBI" id="CHEBI:74544"/>
        <dbReference type="ChEBI" id="CHEBI:74937"/>
    </reaction>
    <physiologicalReaction direction="left-to-right" evidence="21">
        <dbReference type="Rhea" id="RHEA:37452"/>
    </physiologicalReaction>
</comment>
<dbReference type="GO" id="GO:0005739">
    <property type="term" value="C:mitochondrion"/>
    <property type="evidence" value="ECO:0007669"/>
    <property type="project" value="TreeGrafter"/>
</dbReference>
<dbReference type="EC" id="2.3.1.51" evidence="5"/>
<keyword evidence="7" id="KW-0444">Lipid biosynthesis</keyword>
<dbReference type="GO" id="GO:0005811">
    <property type="term" value="C:lipid droplet"/>
    <property type="evidence" value="ECO:0007669"/>
    <property type="project" value="UniProtKB-SubCell"/>
</dbReference>
<dbReference type="InterPro" id="IPR000073">
    <property type="entry name" value="AB_hydrolase_1"/>
</dbReference>
<keyword evidence="26" id="KW-1185">Reference proteome</keyword>
<evidence type="ECO:0000256" key="3">
    <source>
        <dbReference type="ARBA" id="ARBA00004496"/>
    </source>
</evidence>
<comment type="function">
    <text evidence="18">Coenzyme A-dependent lysophosphatidic acid acyltransferase that catalyzes the transfer of an acyl group on a lysophosphatidic acid. Functions preferentially with 1-oleoyl-lysophosphatidic acid followed by 1-palmitoyl-lysophosphatidic acid, 1-stearoyl-lysophosphatidic acid and 1-arachidonoyl-lysophosphatidic acid as lipid acceptor. Functions preferentially with arachidonoyl-CoA followed by oleoyl-CoA as acyl group donors. Functions in phosphatidic acid biosynthesis. May regulate the cellular storage of triacylglycerol through activation of the phospholipase PNPLA2. Involved in keratinocyte differentiation. Regulates lipid droplet fusion.</text>
</comment>
<dbReference type="RefSeq" id="XP_032830680.1">
    <property type="nucleotide sequence ID" value="XM_032974789.1"/>
</dbReference>
<name>A0AAJ7U6K9_PETMA</name>
<dbReference type="GO" id="GO:0006654">
    <property type="term" value="P:phosphatidic acid biosynthetic process"/>
    <property type="evidence" value="ECO:0007669"/>
    <property type="project" value="TreeGrafter"/>
</dbReference>
<dbReference type="GO" id="GO:0004622">
    <property type="term" value="F:phosphatidylcholine lysophospholipase activity"/>
    <property type="evidence" value="ECO:0007669"/>
    <property type="project" value="TreeGrafter"/>
</dbReference>
<comment type="subcellular location">
    <subcellularLocation>
        <location evidence="3">Cytoplasm</location>
    </subcellularLocation>
    <subcellularLocation>
        <location evidence="4">Lipid droplet</location>
    </subcellularLocation>
</comment>
<evidence type="ECO:0000256" key="11">
    <source>
        <dbReference type="ARBA" id="ARBA00022832"/>
    </source>
</evidence>
<comment type="similarity">
    <text evidence="15">Belongs to the peptidase S33 family. ABHD4/ABHD5 subfamily.</text>
</comment>
<organism evidence="26 27">
    <name type="scientific">Petromyzon marinus</name>
    <name type="common">Sea lamprey</name>
    <dbReference type="NCBI Taxonomy" id="7757"/>
    <lineage>
        <taxon>Eukaryota</taxon>
        <taxon>Metazoa</taxon>
        <taxon>Chordata</taxon>
        <taxon>Craniata</taxon>
        <taxon>Vertebrata</taxon>
        <taxon>Cyclostomata</taxon>
        <taxon>Hyperoartia</taxon>
        <taxon>Petromyzontiformes</taxon>
        <taxon>Petromyzontidae</taxon>
        <taxon>Petromyzon</taxon>
    </lineage>
</organism>
<keyword evidence="12" id="KW-0443">Lipid metabolism</keyword>
<sequence>MLLDEISRVSWFICCKQHCLYFAVGRRSGWLSGWLPSWSPTSNGLLKVAEEKVLQCLKSKWVGRYVDVLDEDRLWSITVTNPELERSGTADTSTPLVLVHGFGGGVGLWALNLDSMARRRRVHAFDLLGFGRSSRPTFPMDAAGAETLFIDAMERWREEMGLRSFQLLGHSLGAYLSAAYALQHPQRVKQLILVDPWGFPERPLNPDQERPVPMWVKAIGFVLSPFNPLAGLRAAGPWAGPGMVQRFRPDFKRKFSNLFDDDTICEYIYHCNAQTPSGETAFKAMTIPYGWAKRPMLHRIGDLDPAIPIAIIYGARSWIDSSSGGKVVEARPGSRTRLVQIRGAGHHVYADQPEDFNKMVEQICDSID</sequence>
<dbReference type="Gene3D" id="3.40.50.1820">
    <property type="entry name" value="alpha/beta hydrolase"/>
    <property type="match status" value="1"/>
</dbReference>
<evidence type="ECO:0000259" key="25">
    <source>
        <dbReference type="Pfam" id="PF00561"/>
    </source>
</evidence>
<evidence type="ECO:0000256" key="23">
    <source>
        <dbReference type="ARBA" id="ARBA00048770"/>
    </source>
</evidence>
<evidence type="ECO:0000256" key="22">
    <source>
        <dbReference type="ARBA" id="ARBA00048632"/>
    </source>
</evidence>
<dbReference type="Pfam" id="PF00561">
    <property type="entry name" value="Abhydrolase_1"/>
    <property type="match status" value="1"/>
</dbReference>
<evidence type="ECO:0000256" key="7">
    <source>
        <dbReference type="ARBA" id="ARBA00022516"/>
    </source>
</evidence>
<dbReference type="AlphaFoldDB" id="A0AAJ7U6K9"/>
<keyword evidence="9" id="KW-0808">Transferase</keyword>